<dbReference type="PROSITE" id="PS51257">
    <property type="entry name" value="PROKAR_LIPOPROTEIN"/>
    <property type="match status" value="1"/>
</dbReference>
<keyword evidence="2" id="KW-0614">Plasmid</keyword>
<evidence type="ECO:0000313" key="3">
    <source>
        <dbReference type="Proteomes" id="UP000019330"/>
    </source>
</evidence>
<name>W5SV95_9SPIR</name>
<gene>
    <name evidence="2" type="ORF">BCO_0024400</name>
</gene>
<evidence type="ECO:0008006" key="4">
    <source>
        <dbReference type="Google" id="ProtNLM"/>
    </source>
</evidence>
<dbReference type="HOGENOM" id="CLU_081504_0_0_12"/>
<dbReference type="AlphaFoldDB" id="W5SV95"/>
<sequence>MCMKKFRIIFCVISLSFGCTATDRPDSLMGASGSKAFSTPDLVPFIQNTLSKACDDLKSLIIYFHQQLLVEQKDIFNSVPAMINIIDKVVAPELSDYSVRGHARNYNIYVALGHDLQLMYLLKGVLAELNLRPILNGPSVLLFGRDVKVAAMLLFNLEQVAYYISSLTDVLTEDNLRKIKINRATTVEDVSHITSCLFLFMQARDELIKDFRHIIGGAAMVKGERRLMESELKKIVNDGEIKRKISYIGDLAKDIQDMVIQLTKVTR</sequence>
<feature type="signal peptide" evidence="1">
    <location>
        <begin position="1"/>
        <end position="21"/>
    </location>
</feature>
<dbReference type="Proteomes" id="UP000019330">
    <property type="component" value="Plasmid unnamed"/>
</dbReference>
<protein>
    <recommendedName>
        <fullName evidence="4">Lipoprotein</fullName>
    </recommendedName>
</protein>
<dbReference type="EMBL" id="CP005746">
    <property type="protein sequence ID" value="AHH11139.1"/>
    <property type="molecule type" value="Genomic_DNA"/>
</dbReference>
<evidence type="ECO:0000256" key="1">
    <source>
        <dbReference type="SAM" id="SignalP"/>
    </source>
</evidence>
<keyword evidence="1" id="KW-0732">Signal</keyword>
<organism evidence="2">
    <name type="scientific">Borrelia coriaceae ATCC 43381</name>
    <dbReference type="NCBI Taxonomy" id="1408429"/>
    <lineage>
        <taxon>Bacteria</taxon>
        <taxon>Pseudomonadati</taxon>
        <taxon>Spirochaetota</taxon>
        <taxon>Spirochaetia</taxon>
        <taxon>Spirochaetales</taxon>
        <taxon>Borreliaceae</taxon>
        <taxon>Borrelia</taxon>
    </lineage>
</organism>
<proteinExistence type="predicted"/>
<keyword evidence="3" id="KW-1185">Reference proteome</keyword>
<accession>W5SV95</accession>
<reference evidence="2" key="1">
    <citation type="submission" date="2013-04" db="EMBL/GenBank/DDBJ databases">
        <title>Comparative Genomics of Relapsing Fever Spirochetes.</title>
        <authorList>
            <person name="Schwan T.G."/>
            <person name="Raffel S.J."/>
            <person name="Porcella S.F."/>
            <person name="Martens C.A."/>
            <person name="Bruno D.P."/>
            <person name="Ricklefs S.M."/>
            <person name="Barbian K.B."/>
        </authorList>
    </citation>
    <scope>NUCLEOTIDE SEQUENCE</scope>
    <source>
        <strain evidence="2">Co53</strain>
        <plasmid evidence="2">unnamed</plasmid>
    </source>
</reference>
<geneLocation type="plasmid" evidence="2 3">
    <name>unnamed</name>
</geneLocation>
<feature type="chain" id="PRO_5004871840" description="Lipoprotein" evidence="1">
    <location>
        <begin position="22"/>
        <end position="267"/>
    </location>
</feature>
<evidence type="ECO:0000313" key="2">
    <source>
        <dbReference type="EMBL" id="AHH11139.1"/>
    </source>
</evidence>